<keyword evidence="1" id="KW-0472">Membrane</keyword>
<keyword evidence="2" id="KW-0732">Signal</keyword>
<protein>
    <submittedName>
        <fullName evidence="3">DUF2167 domain-containing protein</fullName>
    </submittedName>
</protein>
<keyword evidence="4" id="KW-1185">Reference proteome</keyword>
<sequence length="303" mass="32781">MTRCLTVPARFALAALFCLPLTFSRTADAADSSAAQTESFIASLHPASGTVAIPGANAHLALKPGYGFLNAHDAQRVLGQLWNNPPDKDVLGMILPSDDPHVLLDDNSWAVVVTYVDEGYVSDADAAGIDYDKMLRDMQESAHDENPERRKQGFPEVELAGWAEPPHYDYASHKLYWARDLIFSQDGHSGHSLNYDIRVLGRQGYLSLNAVAPIGQLDQVKADMPEVLAMTDFDAGQSYNDYDKSTDKLAAYGIGALVAGGIAAKAGLFAKLGVMLLALKKFVILGIAAVAGLFKKLFRRKQA</sequence>
<feature type="chain" id="PRO_5046638323" evidence="2">
    <location>
        <begin position="30"/>
        <end position="303"/>
    </location>
</feature>
<evidence type="ECO:0000256" key="2">
    <source>
        <dbReference type="SAM" id="SignalP"/>
    </source>
</evidence>
<evidence type="ECO:0000256" key="1">
    <source>
        <dbReference type="SAM" id="Phobius"/>
    </source>
</evidence>
<organism evidence="3 4">
    <name type="scientific">Dyella ginsengisoli</name>
    <dbReference type="NCBI Taxonomy" id="363848"/>
    <lineage>
        <taxon>Bacteria</taxon>
        <taxon>Pseudomonadati</taxon>
        <taxon>Pseudomonadota</taxon>
        <taxon>Gammaproteobacteria</taxon>
        <taxon>Lysobacterales</taxon>
        <taxon>Rhodanobacteraceae</taxon>
        <taxon>Dyella</taxon>
    </lineage>
</organism>
<keyword evidence="1" id="KW-1133">Transmembrane helix</keyword>
<comment type="caution">
    <text evidence="3">The sequence shown here is derived from an EMBL/GenBank/DDBJ whole genome shotgun (WGS) entry which is preliminary data.</text>
</comment>
<evidence type="ECO:0000313" key="3">
    <source>
        <dbReference type="EMBL" id="MFK2905854.1"/>
    </source>
</evidence>
<keyword evidence="1" id="KW-0812">Transmembrane</keyword>
<dbReference type="Pfam" id="PF09935">
    <property type="entry name" value="DUF2167"/>
    <property type="match status" value="1"/>
</dbReference>
<dbReference type="InterPro" id="IPR018682">
    <property type="entry name" value="DUF2167_membr"/>
</dbReference>
<accession>A0ABW8JXG1</accession>
<proteinExistence type="predicted"/>
<reference evidence="3 4" key="1">
    <citation type="submission" date="2020-10" db="EMBL/GenBank/DDBJ databases">
        <title>Phylogeny of dyella-like bacteria.</title>
        <authorList>
            <person name="Fu J."/>
        </authorList>
    </citation>
    <scope>NUCLEOTIDE SEQUENCE [LARGE SCALE GENOMIC DNA]</scope>
    <source>
        <strain evidence="3 4">Gsoil3046</strain>
    </source>
</reference>
<dbReference type="RefSeq" id="WP_404635659.1">
    <property type="nucleotide sequence ID" value="NZ_JADIKM010000006.1"/>
</dbReference>
<feature type="transmembrane region" description="Helical" evidence="1">
    <location>
        <begin position="272"/>
        <end position="294"/>
    </location>
</feature>
<feature type="signal peptide" evidence="2">
    <location>
        <begin position="1"/>
        <end position="29"/>
    </location>
</feature>
<gene>
    <name evidence="3" type="ORF">ISP17_17980</name>
</gene>
<dbReference type="EMBL" id="JADIKM010000006">
    <property type="protein sequence ID" value="MFK2905854.1"/>
    <property type="molecule type" value="Genomic_DNA"/>
</dbReference>
<name>A0ABW8JXG1_9GAMM</name>
<dbReference type="Proteomes" id="UP001620460">
    <property type="component" value="Unassembled WGS sequence"/>
</dbReference>
<evidence type="ECO:0000313" key="4">
    <source>
        <dbReference type="Proteomes" id="UP001620460"/>
    </source>
</evidence>